<dbReference type="GO" id="GO:0032259">
    <property type="term" value="P:methylation"/>
    <property type="evidence" value="ECO:0007669"/>
    <property type="project" value="UniProtKB-KW"/>
</dbReference>
<dbReference type="PANTHER" id="PTHR43619">
    <property type="entry name" value="S-ADENOSYL-L-METHIONINE-DEPENDENT METHYLTRANSFERASE YKTD-RELATED"/>
    <property type="match status" value="1"/>
</dbReference>
<proteinExistence type="inferred from homology"/>
<organism evidence="7 8">
    <name type="scientific">Mycolicibacterium duvalii</name>
    <dbReference type="NCBI Taxonomy" id="39688"/>
    <lineage>
        <taxon>Bacteria</taxon>
        <taxon>Bacillati</taxon>
        <taxon>Actinomycetota</taxon>
        <taxon>Actinomycetes</taxon>
        <taxon>Mycobacteriales</taxon>
        <taxon>Mycobacteriaceae</taxon>
        <taxon>Mycolicibacterium</taxon>
    </lineage>
</organism>
<sequence length="307" mass="33268">MPRSDDDTWDLASSVGATATLVAAARAVATRAAEPLIDDPFAEPLVRAVGVDFFTRLAAGELTPEDLDAGDGESPVGMSRFADGMAARTRFFDEFFADATAAGIRQAVILAAGLDARAYRLDWPAGTVLFEVDQPEVIAFKRRTLARLGAEPATELRTVAVDLRQDWPAALAAAGFDATRPTAWIAEGLFGYLPPEAQDRLLDQISALSPPGSRLAAEGVPAHQAEDPAEIRTRMQTSTDQWRRHGFDLDFSELVFLGDRSELPGYLIGQGWTVEAVPTNDLLQRYGLDRLDTDEGFAEVVYVTAQR</sequence>
<dbReference type="OrthoDB" id="9806164at2"/>
<comment type="similarity">
    <text evidence="2 6">Belongs to the UPF0677 family.</text>
</comment>
<evidence type="ECO:0000313" key="7">
    <source>
        <dbReference type="EMBL" id="BBX18523.1"/>
    </source>
</evidence>
<dbReference type="GO" id="GO:0008168">
    <property type="term" value="F:methyltransferase activity"/>
    <property type="evidence" value="ECO:0007669"/>
    <property type="project" value="UniProtKB-UniRule"/>
</dbReference>
<dbReference type="FunFam" id="3.40.50.150:FF:000152">
    <property type="entry name" value="S-adenosyl-L-methionine-dependent methyltransferase"/>
    <property type="match status" value="1"/>
</dbReference>
<keyword evidence="8" id="KW-1185">Reference proteome</keyword>
<dbReference type="EC" id="2.1.1.-" evidence="6"/>
<dbReference type="NCBIfam" id="TIGR00027">
    <property type="entry name" value="mthyl_TIGR00027"/>
    <property type="match status" value="1"/>
</dbReference>
<dbReference type="KEGG" id="mdu:MDUV_33830"/>
<dbReference type="Proteomes" id="UP000467006">
    <property type="component" value="Chromosome"/>
</dbReference>
<evidence type="ECO:0000256" key="5">
    <source>
        <dbReference type="ARBA" id="ARBA00022691"/>
    </source>
</evidence>
<protein>
    <recommendedName>
        <fullName evidence="6">S-adenosyl-L-methionine-dependent methyltransferase</fullName>
        <ecNumber evidence="6">2.1.1.-</ecNumber>
    </recommendedName>
</protein>
<accession>A0A7I7K383</accession>
<evidence type="ECO:0000256" key="3">
    <source>
        <dbReference type="ARBA" id="ARBA00022603"/>
    </source>
</evidence>
<evidence type="ECO:0000256" key="2">
    <source>
        <dbReference type="ARBA" id="ARBA00008138"/>
    </source>
</evidence>
<dbReference type="EMBL" id="AP022563">
    <property type="protein sequence ID" value="BBX18523.1"/>
    <property type="molecule type" value="Genomic_DNA"/>
</dbReference>
<dbReference type="SUPFAM" id="SSF53335">
    <property type="entry name" value="S-adenosyl-L-methionine-dependent methyltransferases"/>
    <property type="match status" value="1"/>
</dbReference>
<evidence type="ECO:0000256" key="6">
    <source>
        <dbReference type="RuleBase" id="RU362030"/>
    </source>
</evidence>
<keyword evidence="4 7" id="KW-0808">Transferase</keyword>
<dbReference type="AlphaFoldDB" id="A0A7I7K383"/>
<dbReference type="RefSeq" id="WP_098002487.1">
    <property type="nucleotide sequence ID" value="NZ_AP022563.1"/>
</dbReference>
<keyword evidence="3 6" id="KW-0489">Methyltransferase</keyword>
<keyword evidence="5 6" id="KW-0949">S-adenosyl-L-methionine</keyword>
<evidence type="ECO:0000256" key="1">
    <source>
        <dbReference type="ARBA" id="ARBA00003907"/>
    </source>
</evidence>
<dbReference type="PANTHER" id="PTHR43619:SF2">
    <property type="entry name" value="S-ADENOSYL-L-METHIONINE-DEPENDENT METHYLTRANSFERASES SUPERFAMILY PROTEIN"/>
    <property type="match status" value="1"/>
</dbReference>
<gene>
    <name evidence="7" type="ORF">MDUV_33830</name>
</gene>
<dbReference type="InterPro" id="IPR011610">
    <property type="entry name" value="SAM_mthyl_Trfase_ML2640-like"/>
</dbReference>
<dbReference type="Gene3D" id="3.40.50.150">
    <property type="entry name" value="Vaccinia Virus protein VP39"/>
    <property type="match status" value="1"/>
</dbReference>
<dbReference type="Pfam" id="PF04072">
    <property type="entry name" value="LCM"/>
    <property type="match status" value="1"/>
</dbReference>
<name>A0A7I7K383_9MYCO</name>
<evidence type="ECO:0000313" key="8">
    <source>
        <dbReference type="Proteomes" id="UP000467006"/>
    </source>
</evidence>
<dbReference type="InterPro" id="IPR029063">
    <property type="entry name" value="SAM-dependent_MTases_sf"/>
</dbReference>
<evidence type="ECO:0000256" key="4">
    <source>
        <dbReference type="ARBA" id="ARBA00022679"/>
    </source>
</evidence>
<comment type="function">
    <text evidence="1 6">Exhibits S-adenosyl-L-methionine-dependent methyltransferase activity.</text>
</comment>
<reference evidence="7 8" key="1">
    <citation type="journal article" date="2019" name="Emerg. Microbes Infect.">
        <title>Comprehensive subspecies identification of 175 nontuberculous mycobacteria species based on 7547 genomic profiles.</title>
        <authorList>
            <person name="Matsumoto Y."/>
            <person name="Kinjo T."/>
            <person name="Motooka D."/>
            <person name="Nabeya D."/>
            <person name="Jung N."/>
            <person name="Uechi K."/>
            <person name="Horii T."/>
            <person name="Iida T."/>
            <person name="Fujita J."/>
            <person name="Nakamura S."/>
        </authorList>
    </citation>
    <scope>NUCLEOTIDE SEQUENCE [LARGE SCALE GENOMIC DNA]</scope>
    <source>
        <strain evidence="7 8">JCM 6396</strain>
    </source>
</reference>
<dbReference type="InterPro" id="IPR007213">
    <property type="entry name" value="Ppm1/Ppm2/Tcmp"/>
</dbReference>